<gene>
    <name evidence="2" type="ORF">Z519_05970</name>
</gene>
<keyword evidence="3" id="KW-1185">Reference proteome</keyword>
<dbReference type="PANTHER" id="PTHR42815:SF2">
    <property type="entry name" value="FAD-BINDING, PUTATIVE (AFU_ORTHOLOGUE AFUA_6G07600)-RELATED"/>
    <property type="match status" value="1"/>
</dbReference>
<dbReference type="PROSITE" id="PS51384">
    <property type="entry name" value="FAD_FR"/>
    <property type="match status" value="1"/>
</dbReference>
<dbReference type="RefSeq" id="XP_016620034.1">
    <property type="nucleotide sequence ID" value="XM_016763710.1"/>
</dbReference>
<dbReference type="Gene3D" id="2.40.30.10">
    <property type="entry name" value="Translation factors"/>
    <property type="match status" value="1"/>
</dbReference>
<reference evidence="2" key="1">
    <citation type="submission" date="2015-01" db="EMBL/GenBank/DDBJ databases">
        <title>The Genome Sequence of Cladophialophora bantiana CBS 173.52.</title>
        <authorList>
            <consortium name="The Broad Institute Genomics Platform"/>
            <person name="Cuomo C."/>
            <person name="de Hoog S."/>
            <person name="Gorbushina A."/>
            <person name="Stielow B."/>
            <person name="Teixiera M."/>
            <person name="Abouelleil A."/>
            <person name="Chapman S.B."/>
            <person name="Priest M."/>
            <person name="Young S.K."/>
            <person name="Wortman J."/>
            <person name="Nusbaum C."/>
            <person name="Birren B."/>
        </authorList>
    </citation>
    <scope>NUCLEOTIDE SEQUENCE [LARGE SCALE GENOMIC DNA]</scope>
    <source>
        <strain evidence="2">CBS 173.52</strain>
    </source>
</reference>
<dbReference type="Gene3D" id="2.30.110.10">
    <property type="entry name" value="Electron Transport, Fmn-binding Protein, Chain A"/>
    <property type="match status" value="1"/>
</dbReference>
<dbReference type="HOGENOM" id="CLU_017006_2_0_1"/>
<sequence>MAFFQAASWHEGEVAIHKRTRVGGYDNPTSPFLTPRAASMIQRYPMMAIGTLDDDGRPWCTVWGSDHLPIAQPVAQSVMGVRTTVDASFDPVVQAIYKGKDDGEVIREEGKGRLMAGLSIHLEERGRVKVAGQVVAGALTANDAVADSSEPKDDLQSGKSGEVQLVVKIDQSLGNCPKYLNKKHVVAADPKPRLLSSSPHLTQKAIDLVHNADLFFVASAHKHEDMDCNHRGGPPGFVRVQQPTNVDEGSTIVWPEYSGNNLYQTLGNLESTPHAGLVIPDFETGDVLYVTGDTETLVGAAASKVIAKSNLAVSLKVTAARLVENGLPFRGRLMDDASQGRSPYNPRVRYLTSEKTDAFGKTPGDGPPTTAKLIKKTKITPTITRYRFALADPGIFGPWKPGKYVAMDLAAEMDMGYSHMRDDDPTSLNDDYIRTFTVSSIPNSLGLHGEEFEVTVRKVGNVTKWLEWQREGMCEIGIRGFGGEFVFAPHSRNAFIAAGIGITPLLGQMESLDLDQLKVSWSVGIRDVALPLDVLTQYPRLKDSLTICLTGDESLLDGDGGKEKAKLQELLDTGVKVLRRRVTKEDLVIWETEVDNWYLCTAPALRKIVQEWMPGTTIVYENFDY</sequence>
<dbReference type="SUPFAM" id="SSF63380">
    <property type="entry name" value="Riboflavin synthase domain-like"/>
    <property type="match status" value="1"/>
</dbReference>
<evidence type="ECO:0000313" key="3">
    <source>
        <dbReference type="Proteomes" id="UP000053789"/>
    </source>
</evidence>
<dbReference type="Proteomes" id="UP000053789">
    <property type="component" value="Unassembled WGS sequence"/>
</dbReference>
<organism evidence="2 3">
    <name type="scientific">Cladophialophora bantiana (strain ATCC 10958 / CBS 173.52 / CDC B-1940 / NIH 8579)</name>
    <name type="common">Xylohypha bantiana</name>
    <dbReference type="NCBI Taxonomy" id="1442370"/>
    <lineage>
        <taxon>Eukaryota</taxon>
        <taxon>Fungi</taxon>
        <taxon>Dikarya</taxon>
        <taxon>Ascomycota</taxon>
        <taxon>Pezizomycotina</taxon>
        <taxon>Eurotiomycetes</taxon>
        <taxon>Chaetothyriomycetidae</taxon>
        <taxon>Chaetothyriales</taxon>
        <taxon>Herpotrichiellaceae</taxon>
        <taxon>Cladophialophora</taxon>
    </lineage>
</organism>
<evidence type="ECO:0000259" key="1">
    <source>
        <dbReference type="PROSITE" id="PS51384"/>
    </source>
</evidence>
<dbReference type="EMBL" id="KN846987">
    <property type="protein sequence ID" value="KIW93365.1"/>
    <property type="molecule type" value="Genomic_DNA"/>
</dbReference>
<proteinExistence type="predicted"/>
<dbReference type="VEuPathDB" id="FungiDB:Z519_05970"/>
<dbReference type="InterPro" id="IPR017938">
    <property type="entry name" value="Riboflavin_synthase-like_b-brl"/>
</dbReference>
<dbReference type="InterPro" id="IPR012349">
    <property type="entry name" value="Split_barrel_FMN-bd"/>
</dbReference>
<protein>
    <recommendedName>
        <fullName evidence="1">FAD-binding FR-type domain-containing protein</fullName>
    </recommendedName>
</protein>
<dbReference type="OrthoDB" id="436496at2759"/>
<feature type="domain" description="FAD-binding FR-type" evidence="1">
    <location>
        <begin position="366"/>
        <end position="488"/>
    </location>
</feature>
<dbReference type="AlphaFoldDB" id="A0A0D2HR88"/>
<dbReference type="SUPFAM" id="SSF52343">
    <property type="entry name" value="Ferredoxin reductase-like, C-terminal NADP-linked domain"/>
    <property type="match status" value="1"/>
</dbReference>
<dbReference type="InterPro" id="IPR039261">
    <property type="entry name" value="FNR_nucleotide-bd"/>
</dbReference>
<name>A0A0D2HR88_CLAB1</name>
<evidence type="ECO:0000313" key="2">
    <source>
        <dbReference type="EMBL" id="KIW93365.1"/>
    </source>
</evidence>
<dbReference type="GO" id="GO:0016491">
    <property type="term" value="F:oxidoreductase activity"/>
    <property type="evidence" value="ECO:0007669"/>
    <property type="project" value="InterPro"/>
</dbReference>
<dbReference type="PANTHER" id="PTHR42815">
    <property type="entry name" value="FAD-BINDING, PUTATIVE (AFU_ORTHOLOGUE AFUA_6G07600)-RELATED"/>
    <property type="match status" value="1"/>
</dbReference>
<dbReference type="GeneID" id="27698898"/>
<dbReference type="InterPro" id="IPR017927">
    <property type="entry name" value="FAD-bd_FR_type"/>
</dbReference>
<accession>A0A0D2HR88</accession>